<dbReference type="InterPro" id="IPR029058">
    <property type="entry name" value="AB_hydrolase_fold"/>
</dbReference>
<evidence type="ECO:0000256" key="2">
    <source>
        <dbReference type="ARBA" id="ARBA00022801"/>
    </source>
</evidence>
<evidence type="ECO:0000256" key="1">
    <source>
        <dbReference type="ARBA" id="ARBA00010088"/>
    </source>
</evidence>
<dbReference type="Pfam" id="PF00561">
    <property type="entry name" value="Abhydrolase_1"/>
    <property type="match status" value="1"/>
</dbReference>
<name>A0A485K6E0_9STRA</name>
<dbReference type="OrthoDB" id="425534at2759"/>
<protein>
    <submittedName>
        <fullName evidence="5">Aste57867_1898 protein</fullName>
    </submittedName>
</protein>
<dbReference type="Proteomes" id="UP000332933">
    <property type="component" value="Unassembled WGS sequence"/>
</dbReference>
<reference evidence="4" key="2">
    <citation type="submission" date="2019-06" db="EMBL/GenBank/DDBJ databases">
        <title>Genomics analysis of Aphanomyces spp. identifies a new class of oomycete effector associated with host adaptation.</title>
        <authorList>
            <person name="Gaulin E."/>
        </authorList>
    </citation>
    <scope>NUCLEOTIDE SEQUENCE</scope>
    <source>
        <strain evidence="4">CBS 578.67</strain>
    </source>
</reference>
<evidence type="ECO:0000313" key="5">
    <source>
        <dbReference type="EMBL" id="VFT79105.1"/>
    </source>
</evidence>
<dbReference type="Gene3D" id="3.40.50.1820">
    <property type="entry name" value="alpha/beta hydrolase"/>
    <property type="match status" value="1"/>
</dbReference>
<organism evidence="5 6">
    <name type="scientific">Aphanomyces stellatus</name>
    <dbReference type="NCBI Taxonomy" id="120398"/>
    <lineage>
        <taxon>Eukaryota</taxon>
        <taxon>Sar</taxon>
        <taxon>Stramenopiles</taxon>
        <taxon>Oomycota</taxon>
        <taxon>Saprolegniomycetes</taxon>
        <taxon>Saprolegniales</taxon>
        <taxon>Verrucalvaceae</taxon>
        <taxon>Aphanomyces</taxon>
    </lineage>
</organism>
<evidence type="ECO:0000313" key="6">
    <source>
        <dbReference type="Proteomes" id="UP000332933"/>
    </source>
</evidence>
<dbReference type="GO" id="GO:0016787">
    <property type="term" value="F:hydrolase activity"/>
    <property type="evidence" value="ECO:0007669"/>
    <property type="project" value="UniProtKB-KW"/>
</dbReference>
<dbReference type="PANTHER" id="PTHR43248:SF3">
    <property type="entry name" value="AB HYDROLASE-1 DOMAIN-CONTAINING PROTEIN"/>
    <property type="match status" value="1"/>
</dbReference>
<dbReference type="InterPro" id="IPR051601">
    <property type="entry name" value="Serine_prot/Carboxylest_S33"/>
</dbReference>
<dbReference type="EMBL" id="VJMH01000180">
    <property type="protein sequence ID" value="KAF0718106.1"/>
    <property type="molecule type" value="Genomic_DNA"/>
</dbReference>
<feature type="domain" description="AB hydrolase-1" evidence="3">
    <location>
        <begin position="82"/>
        <end position="228"/>
    </location>
</feature>
<dbReference type="PROSITE" id="PS51257">
    <property type="entry name" value="PROKAR_LIPOPROTEIN"/>
    <property type="match status" value="1"/>
</dbReference>
<dbReference type="PANTHER" id="PTHR43248">
    <property type="entry name" value="2-SUCCINYL-6-HYDROXY-2,4-CYCLOHEXADIENE-1-CARBOXYLATE SYNTHASE"/>
    <property type="match status" value="1"/>
</dbReference>
<comment type="similarity">
    <text evidence="1">Belongs to the peptidase S33 family.</text>
</comment>
<dbReference type="EMBL" id="CAADRA010000180">
    <property type="protein sequence ID" value="VFT79105.1"/>
    <property type="molecule type" value="Genomic_DNA"/>
</dbReference>
<gene>
    <name evidence="5" type="primary">Aste57867_1898</name>
    <name evidence="4" type="ORF">As57867_001896</name>
    <name evidence="5" type="ORF">ASTE57867_1898</name>
</gene>
<accession>A0A485K6E0</accession>
<keyword evidence="6" id="KW-1185">Reference proteome</keyword>
<proteinExistence type="inferred from homology"/>
<reference evidence="5 6" key="1">
    <citation type="submission" date="2019-03" db="EMBL/GenBank/DDBJ databases">
        <authorList>
            <person name="Gaulin E."/>
            <person name="Dumas B."/>
        </authorList>
    </citation>
    <scope>NUCLEOTIDE SEQUENCE [LARGE SCALE GENOMIC DNA]</scope>
    <source>
        <strain evidence="5">CBS 568.67</strain>
    </source>
</reference>
<dbReference type="AlphaFoldDB" id="A0A485K6E0"/>
<evidence type="ECO:0000313" key="4">
    <source>
        <dbReference type="EMBL" id="KAF0718106.1"/>
    </source>
</evidence>
<evidence type="ECO:0000259" key="3">
    <source>
        <dbReference type="Pfam" id="PF00561"/>
    </source>
</evidence>
<keyword evidence="2" id="KW-0378">Hydrolase</keyword>
<dbReference type="InterPro" id="IPR000073">
    <property type="entry name" value="AB_hydrolase_1"/>
</dbReference>
<dbReference type="SUPFAM" id="SSF53474">
    <property type="entry name" value="alpha/beta-Hydrolases"/>
    <property type="match status" value="1"/>
</dbReference>
<sequence length="600" mass="64141">MRGPNLLVVASAAAAASNAWYACPLKTIAPGETASADNAMVECADLVVPLCYPGVCTSSLEISVFVKRIPAISKSAATPQAVWMLQGGPGESSVNMEDLMAEVYLSANRAVSVYTMDHRGTGRSTPLSCEENNNPYDPRVTVACIQKIKQTFGSVAPTAFSVTSAAHDLANVINLVLSTTEVFVYGLSYGTYLVERLMHLAPAGIKGYILDSIQSEQFYPTKDSPWYSNWDHDVATPVRTYLSYCDKDSYCASKIGPNATAYVQGLYALIDNPATTSATSACAAILRQVPGYQTHPSWLVNSFLYTMFKDYNQRNLVPAFLYCLNRCNTADQAVVTNSIDLLFNVTSDTQLLQGVGASLTGTGHSTVVYNNIVLSEIWQLPSPSVGQMTTWFQDALFGAQNPATLNDTLAQYCIYLGHNDPICASFSNYNVNFVYAHDAFWNKTATLPPGTSVLMFTGDLDPATPIKYAKDEYATMVGGQKLLLEFAFAPHVILSQSPTNAGIDCGTQVLTSFLLGHGNLATLNTDCITQVQKLNWTTVLDPDMATKLFGTAKDIYGPGAAGPNPAGASSSGGNAASNGSANFARATLGVLVVLLLLVSV</sequence>